<gene>
    <name evidence="1" type="ORF">PV327_011025</name>
</gene>
<name>A0AA39FRF9_MICHY</name>
<reference evidence="1" key="1">
    <citation type="journal article" date="2023" name="bioRxiv">
        <title>Scaffold-level genome assemblies of two parasitoid biocontrol wasps reveal the parthenogenesis mechanism and an associated novel virus.</title>
        <authorList>
            <person name="Inwood S."/>
            <person name="Skelly J."/>
            <person name="Guhlin J."/>
            <person name="Harrop T."/>
            <person name="Goldson S."/>
            <person name="Dearden P."/>
        </authorList>
    </citation>
    <scope>NUCLEOTIDE SEQUENCE</scope>
    <source>
        <strain evidence="1">Lincoln</strain>
        <tissue evidence="1">Whole body</tissue>
    </source>
</reference>
<evidence type="ECO:0000313" key="1">
    <source>
        <dbReference type="EMBL" id="KAK0174283.1"/>
    </source>
</evidence>
<organism evidence="1 2">
    <name type="scientific">Microctonus hyperodae</name>
    <name type="common">Parasitoid wasp</name>
    <dbReference type="NCBI Taxonomy" id="165561"/>
    <lineage>
        <taxon>Eukaryota</taxon>
        <taxon>Metazoa</taxon>
        <taxon>Ecdysozoa</taxon>
        <taxon>Arthropoda</taxon>
        <taxon>Hexapoda</taxon>
        <taxon>Insecta</taxon>
        <taxon>Pterygota</taxon>
        <taxon>Neoptera</taxon>
        <taxon>Endopterygota</taxon>
        <taxon>Hymenoptera</taxon>
        <taxon>Apocrita</taxon>
        <taxon>Ichneumonoidea</taxon>
        <taxon>Braconidae</taxon>
        <taxon>Euphorinae</taxon>
        <taxon>Microctonus</taxon>
    </lineage>
</organism>
<comment type="caution">
    <text evidence="1">The sequence shown here is derived from an EMBL/GenBank/DDBJ whole genome shotgun (WGS) entry which is preliminary data.</text>
</comment>
<dbReference type="EMBL" id="JAQQBR010000039">
    <property type="protein sequence ID" value="KAK0174283.1"/>
    <property type="molecule type" value="Genomic_DNA"/>
</dbReference>
<accession>A0AA39FRF9</accession>
<dbReference type="AlphaFoldDB" id="A0AA39FRF9"/>
<protein>
    <submittedName>
        <fullName evidence="1">Uncharacterized protein</fullName>
    </submittedName>
</protein>
<proteinExistence type="predicted"/>
<reference evidence="1" key="2">
    <citation type="submission" date="2023-03" db="EMBL/GenBank/DDBJ databases">
        <authorList>
            <person name="Inwood S.N."/>
            <person name="Skelly J.G."/>
            <person name="Guhlin J."/>
            <person name="Harrop T.W.R."/>
            <person name="Goldson S.G."/>
            <person name="Dearden P.K."/>
        </authorList>
    </citation>
    <scope>NUCLEOTIDE SEQUENCE</scope>
    <source>
        <strain evidence="1">Lincoln</strain>
        <tissue evidence="1">Whole body</tissue>
    </source>
</reference>
<evidence type="ECO:0000313" key="2">
    <source>
        <dbReference type="Proteomes" id="UP001168972"/>
    </source>
</evidence>
<sequence>MSNSGKSYRWKGRIVSKKVYLQRMKQTQLGHELRDLSKKRKLDESVVRENLEEPVHYHNVEESQILEGYRIVNLKFLGQQLWCTSCKETLSFDYVESERRIGLASVLLGRCHKCLIIN</sequence>
<dbReference type="Proteomes" id="UP001168972">
    <property type="component" value="Unassembled WGS sequence"/>
</dbReference>
<keyword evidence="2" id="KW-1185">Reference proteome</keyword>